<dbReference type="EMBL" id="VJVV01000009">
    <property type="protein sequence ID" value="TRO79783.1"/>
    <property type="molecule type" value="Genomic_DNA"/>
</dbReference>
<evidence type="ECO:0000313" key="5">
    <source>
        <dbReference type="Proteomes" id="UP000317155"/>
    </source>
</evidence>
<dbReference type="Proteomes" id="UP000317155">
    <property type="component" value="Unassembled WGS sequence"/>
</dbReference>
<name>A0A550J9H6_9BACT</name>
<proteinExistence type="predicted"/>
<dbReference type="Gene3D" id="1.10.1130.10">
    <property type="entry name" value="Flavocytochrome C3, Chain A"/>
    <property type="match status" value="1"/>
</dbReference>
<dbReference type="PANTHER" id="PTHR35038:SF6">
    <property type="entry name" value="SURFACE LOCALIZED DECAHEME CYTOCHROME C LIPOPROTEIN"/>
    <property type="match status" value="1"/>
</dbReference>
<reference evidence="4 5" key="1">
    <citation type="submission" date="2019-07" db="EMBL/GenBank/DDBJ databases">
        <title>Insights of Desulfuromonas acetexigens electromicrobiology.</title>
        <authorList>
            <person name="Katuri K."/>
            <person name="Sapireddy V."/>
            <person name="Shaw D.R."/>
            <person name="Saikaly P."/>
        </authorList>
    </citation>
    <scope>NUCLEOTIDE SEQUENCE [LARGE SCALE GENOMIC DNA]</scope>
    <source>
        <strain evidence="4 5">2873</strain>
    </source>
</reference>
<feature type="chain" id="PRO_5021848744" evidence="2">
    <location>
        <begin position="22"/>
        <end position="326"/>
    </location>
</feature>
<dbReference type="Pfam" id="PF09699">
    <property type="entry name" value="Paired_CXXCH_1"/>
    <property type="match status" value="3"/>
</dbReference>
<evidence type="ECO:0000256" key="2">
    <source>
        <dbReference type="SAM" id="SignalP"/>
    </source>
</evidence>
<organism evidence="4 5">
    <name type="scientific">Trichloromonas acetexigens</name>
    <dbReference type="NCBI Taxonomy" id="38815"/>
    <lineage>
        <taxon>Bacteria</taxon>
        <taxon>Pseudomonadati</taxon>
        <taxon>Thermodesulfobacteriota</taxon>
        <taxon>Desulfuromonadia</taxon>
        <taxon>Desulfuromonadales</taxon>
        <taxon>Trichloromonadaceae</taxon>
        <taxon>Trichloromonas</taxon>
    </lineage>
</organism>
<feature type="signal peptide" evidence="2">
    <location>
        <begin position="1"/>
        <end position="21"/>
    </location>
</feature>
<comment type="caution">
    <text evidence="4">The sequence shown here is derived from an EMBL/GenBank/DDBJ whole genome shotgun (WGS) entry which is preliminary data.</text>
</comment>
<keyword evidence="5" id="KW-1185">Reference proteome</keyword>
<keyword evidence="1 2" id="KW-0732">Signal</keyword>
<dbReference type="NCBIfam" id="TIGR01905">
    <property type="entry name" value="paired_CXXCH_1"/>
    <property type="match status" value="2"/>
</dbReference>
<dbReference type="InterPro" id="IPR010177">
    <property type="entry name" value="Paired_CXXCH_1"/>
</dbReference>
<accession>A0A550J9H6</accession>
<evidence type="ECO:0000256" key="1">
    <source>
        <dbReference type="ARBA" id="ARBA00022729"/>
    </source>
</evidence>
<dbReference type="OrthoDB" id="9783375at2"/>
<protein>
    <submittedName>
        <fullName evidence="4">Cytochrome C</fullName>
    </submittedName>
</protein>
<evidence type="ECO:0000259" key="3">
    <source>
        <dbReference type="Pfam" id="PF09699"/>
    </source>
</evidence>
<dbReference type="PANTHER" id="PTHR35038">
    <property type="entry name" value="DISSIMILATORY SULFITE REDUCTASE SIRA"/>
    <property type="match status" value="1"/>
</dbReference>
<gene>
    <name evidence="4" type="ORF">FL622_12810</name>
</gene>
<dbReference type="RefSeq" id="WP_092058973.1">
    <property type="nucleotide sequence ID" value="NZ_FOJJ01000041.1"/>
</dbReference>
<dbReference type="InterPro" id="IPR036280">
    <property type="entry name" value="Multihaem_cyt_sf"/>
</dbReference>
<dbReference type="GO" id="GO:0016491">
    <property type="term" value="F:oxidoreductase activity"/>
    <property type="evidence" value="ECO:0007669"/>
    <property type="project" value="TreeGrafter"/>
</dbReference>
<dbReference type="InterPro" id="IPR051829">
    <property type="entry name" value="Multiheme_Cytochr_ET"/>
</dbReference>
<sequence length="326" mass="35347">MIKRLLSILPVLMLVAAPSFALEILYPADGTSIVRSDFLIIKAGNDPVIEQITVEFGGAKSGKIDISGAEYRKAFGDMVILEPGFEPGADTIKVEGFAGGKPVARTQAEFFYIDRPGVTAPTKFAPYVLHTPEKEELCAACHNMQPSPESLDNESADKNPCGACHARRLNYDYVHGPAGVFQCAYCHDVKSAPVKYATRVEEIALCAECHEHKIDEFKSRQFVHGPIEAGLCSVCHDSHASAHFGQLTAAVNDLCMGCHSKVDTTSHVVRGFSGKGHPLEGPVDPSTPDRRFSCIGCHDPHGGNSSAYFQRGISARMELCQMCHKK</sequence>
<dbReference type="Gene3D" id="3.90.10.10">
    <property type="entry name" value="Cytochrome C3"/>
    <property type="match status" value="1"/>
</dbReference>
<feature type="domain" description="Doubled CXXCH motif" evidence="3">
    <location>
        <begin position="293"/>
        <end position="326"/>
    </location>
</feature>
<evidence type="ECO:0000313" key="4">
    <source>
        <dbReference type="EMBL" id="TRO79783.1"/>
    </source>
</evidence>
<feature type="domain" description="Doubled CXXCH motif" evidence="3">
    <location>
        <begin position="175"/>
        <end position="213"/>
    </location>
</feature>
<dbReference type="AlphaFoldDB" id="A0A550J9H6"/>
<feature type="domain" description="Doubled CXXCH motif" evidence="3">
    <location>
        <begin position="224"/>
        <end position="262"/>
    </location>
</feature>
<dbReference type="SUPFAM" id="SSF48695">
    <property type="entry name" value="Multiheme cytochromes"/>
    <property type="match status" value="1"/>
</dbReference>